<feature type="non-terminal residue" evidence="1">
    <location>
        <position position="53"/>
    </location>
</feature>
<sequence>MARRRRWSDAFKAEVVARSFEPGTNVSALAREIGIQASQLFGWRAEALRRGEV</sequence>
<dbReference type="GO" id="GO:0006313">
    <property type="term" value="P:DNA transposition"/>
    <property type="evidence" value="ECO:0007669"/>
    <property type="project" value="InterPro"/>
</dbReference>
<dbReference type="AlphaFoldDB" id="A0A1G7XYU8"/>
<dbReference type="GO" id="GO:0004803">
    <property type="term" value="F:transposase activity"/>
    <property type="evidence" value="ECO:0007669"/>
    <property type="project" value="InterPro"/>
</dbReference>
<keyword evidence="2" id="KW-1185">Reference proteome</keyword>
<dbReference type="Gene3D" id="1.10.10.10">
    <property type="entry name" value="Winged helix-like DNA-binding domain superfamily/Winged helix DNA-binding domain"/>
    <property type="match status" value="1"/>
</dbReference>
<evidence type="ECO:0000313" key="1">
    <source>
        <dbReference type="EMBL" id="SDG89354.1"/>
    </source>
</evidence>
<dbReference type="EMBL" id="FNCS01000011">
    <property type="protein sequence ID" value="SDG89354.1"/>
    <property type="molecule type" value="Genomic_DNA"/>
</dbReference>
<dbReference type="Pfam" id="PF01527">
    <property type="entry name" value="HTH_Tnp_1"/>
    <property type="match status" value="1"/>
</dbReference>
<dbReference type="Proteomes" id="UP000199495">
    <property type="component" value="Unassembled WGS sequence"/>
</dbReference>
<dbReference type="InterPro" id="IPR010921">
    <property type="entry name" value="Trp_repressor/repl_initiator"/>
</dbReference>
<proteinExistence type="predicted"/>
<dbReference type="InterPro" id="IPR036388">
    <property type="entry name" value="WH-like_DNA-bd_sf"/>
</dbReference>
<organism evidence="1 2">
    <name type="scientific">Pelagibacterium luteolum</name>
    <dbReference type="NCBI Taxonomy" id="440168"/>
    <lineage>
        <taxon>Bacteria</taxon>
        <taxon>Pseudomonadati</taxon>
        <taxon>Pseudomonadota</taxon>
        <taxon>Alphaproteobacteria</taxon>
        <taxon>Hyphomicrobiales</taxon>
        <taxon>Devosiaceae</taxon>
        <taxon>Pelagibacterium</taxon>
    </lineage>
</organism>
<dbReference type="GO" id="GO:0043565">
    <property type="term" value="F:sequence-specific DNA binding"/>
    <property type="evidence" value="ECO:0007669"/>
    <property type="project" value="InterPro"/>
</dbReference>
<accession>A0A1G7XYU8</accession>
<gene>
    <name evidence="1" type="ORF">SAMN04487974_11187</name>
</gene>
<protein>
    <submittedName>
        <fullName evidence="1">Transposase</fullName>
    </submittedName>
</protein>
<evidence type="ECO:0000313" key="2">
    <source>
        <dbReference type="Proteomes" id="UP000199495"/>
    </source>
</evidence>
<name>A0A1G7XYU8_9HYPH</name>
<dbReference type="InterPro" id="IPR002514">
    <property type="entry name" value="Transposase_8"/>
</dbReference>
<reference evidence="1 2" key="1">
    <citation type="submission" date="2016-10" db="EMBL/GenBank/DDBJ databases">
        <authorList>
            <person name="de Groot N.N."/>
        </authorList>
    </citation>
    <scope>NUCLEOTIDE SEQUENCE [LARGE SCALE GENOMIC DNA]</scope>
    <source>
        <strain evidence="1 2">CGMCC 1.10267</strain>
    </source>
</reference>
<dbReference type="SUPFAM" id="SSF48295">
    <property type="entry name" value="TrpR-like"/>
    <property type="match status" value="1"/>
</dbReference>